<evidence type="ECO:0000313" key="2">
    <source>
        <dbReference type="EMBL" id="KAK7112449.1"/>
    </source>
</evidence>
<proteinExistence type="predicted"/>
<evidence type="ECO:0000313" key="3">
    <source>
        <dbReference type="Proteomes" id="UP001374579"/>
    </source>
</evidence>
<sequence length="1173" mass="132262">MAAPLRAGKPEAAKSAVALKSKYTVQHRSDLLMKEHIQNVRASQEALKVAINSLDNAKTKAEMEQWTITASELKNKTEQLVLVLQVMRKLNTELAYARSDLNEALYKGIGDINAARKRVIWLEDKMGELCGRKRLKSRPINRLHRDYDSGSDSDEGRPLDSAERIAHGDRDRERTRSLAQILGSDFGLTSTDTEMKLSGGRLPDSSDSHGIRGVDFSDDYGKLTDASVKPLDVSHQPRRSIHHGFHSSLEISPRLEGAEGKEKVHRHLYASMTTLTSGQEDIAEESSGDFSPLKEVSVPDTSEATGSVGGEDGDIEASPENWQQEHHIPAPPESDEEESEESEGDSDGSDSEEDTEEGSPVHHLEPDSQYEADTPKTPQSRGQDGFSEDEEEEEEEEESSEEEKKEEGEEGDKGQVQKTFITEVGVVDTKGKTPVSKPHVKIESPRKEAVKEIVVPEEPEDIGTAYWQSEHHRFEYSKFSRIFGDDDPLSYHKVGLAVPGSFLRRCETDFTDLPWKTTLTAKDIKDIHREALDKLAFKVHNMQEKIYNAAQLSVRRKPPPVDGPPEASFLQNIDKAASDAETAHPGLPKKPSTEMSKAHMKACRLWETCKSLPVNFNQHHQLTQESMAVPKFERQSTNTSTPSRLIFYPKTIPPPQVLPITRTNHNKEFPQFASSFAEPDPDQRAPAERLVDQRNLMEETKLVLYRQKPKPNTPGPSSMERRFRKMIERDTSQSQKSSAAIMIEADYYRKKVRSQFRMAAALTSMQTSVGTWKQIKPRSRGHEYQGLRWERVKTIVHRNLNSERAEERMDAAKQLGLLRCGDTMVFYALKERAHRDSDQRVRYEATKALILIGCWEDEVLRVVLKYLVLGNTEMRIDLINTLIDGKNVMYVDKTIPTFLELVKVLSHFCRNPDPEDQIAFSSAVLLGRLCVRDASAEARLMKALEEPSDCSHTKAKALDILVKQLGKIDAVIVDQILHLLKSSHVWKHRVLATKLMISLGPKQKFVLKKQEEIYGLLTRRLWDDPSSEVRLSAAKALTALGMFARACEAVENRLEDPDEKLRAEAVISVGTLGMKNEHVIRLLLEMLELDSSEYVRLMIIRTFSTLNLTDRRILRTLREREKLEGPLARESKKALRSLDSALQTPVSRSVSVRGLTPKPFTSRRAGLLTPITG</sequence>
<dbReference type="EMBL" id="JBAMIC010000002">
    <property type="protein sequence ID" value="KAK7112449.1"/>
    <property type="molecule type" value="Genomic_DNA"/>
</dbReference>
<protein>
    <submittedName>
        <fullName evidence="2">Uncharacterized protein</fullName>
    </submittedName>
</protein>
<organism evidence="2 3">
    <name type="scientific">Littorina saxatilis</name>
    <dbReference type="NCBI Taxonomy" id="31220"/>
    <lineage>
        <taxon>Eukaryota</taxon>
        <taxon>Metazoa</taxon>
        <taxon>Spiralia</taxon>
        <taxon>Lophotrochozoa</taxon>
        <taxon>Mollusca</taxon>
        <taxon>Gastropoda</taxon>
        <taxon>Caenogastropoda</taxon>
        <taxon>Littorinimorpha</taxon>
        <taxon>Littorinoidea</taxon>
        <taxon>Littorinidae</taxon>
        <taxon>Littorina</taxon>
    </lineage>
</organism>
<feature type="compositionally biased region" description="Basic and acidic residues" evidence="1">
    <location>
        <begin position="402"/>
        <end position="415"/>
    </location>
</feature>
<feature type="compositionally biased region" description="Acidic residues" evidence="1">
    <location>
        <begin position="386"/>
        <end position="401"/>
    </location>
</feature>
<feature type="region of interest" description="Disordered" evidence="1">
    <location>
        <begin position="275"/>
        <end position="419"/>
    </location>
</feature>
<dbReference type="Gene3D" id="1.25.10.10">
    <property type="entry name" value="Leucine-rich Repeat Variant"/>
    <property type="match status" value="2"/>
</dbReference>
<keyword evidence="3" id="KW-1185">Reference proteome</keyword>
<dbReference type="PANTHER" id="PTHR38323">
    <property type="entry name" value="PROTEIN HEATR9"/>
    <property type="match status" value="1"/>
</dbReference>
<dbReference type="InterPro" id="IPR052873">
    <property type="entry name" value="HEATR9"/>
</dbReference>
<accession>A0AAN9BWM4</accession>
<dbReference type="Pfam" id="PF13646">
    <property type="entry name" value="HEAT_2"/>
    <property type="match status" value="1"/>
</dbReference>
<reference evidence="2 3" key="1">
    <citation type="submission" date="2024-02" db="EMBL/GenBank/DDBJ databases">
        <title>Chromosome-scale genome assembly of the rough periwinkle Littorina saxatilis.</title>
        <authorList>
            <person name="De Jode A."/>
            <person name="Faria R."/>
            <person name="Formenti G."/>
            <person name="Sims Y."/>
            <person name="Smith T.P."/>
            <person name="Tracey A."/>
            <person name="Wood J.M.D."/>
            <person name="Zagrodzka Z.B."/>
            <person name="Johannesson K."/>
            <person name="Butlin R.K."/>
            <person name="Leder E.H."/>
        </authorList>
    </citation>
    <scope>NUCLEOTIDE SEQUENCE [LARGE SCALE GENOMIC DNA]</scope>
    <source>
        <strain evidence="2">Snail1</strain>
        <tissue evidence="2">Muscle</tissue>
    </source>
</reference>
<feature type="compositionally biased region" description="Acidic residues" evidence="1">
    <location>
        <begin position="333"/>
        <end position="357"/>
    </location>
</feature>
<name>A0AAN9BWM4_9CAEN</name>
<dbReference type="InterPro" id="IPR011989">
    <property type="entry name" value="ARM-like"/>
</dbReference>
<feature type="region of interest" description="Disordered" evidence="1">
    <location>
        <begin position="143"/>
        <end position="175"/>
    </location>
</feature>
<dbReference type="PANTHER" id="PTHR38323:SF1">
    <property type="entry name" value="PROTEIN HEATR9"/>
    <property type="match status" value="1"/>
</dbReference>
<dbReference type="SUPFAM" id="SSF48371">
    <property type="entry name" value="ARM repeat"/>
    <property type="match status" value="2"/>
</dbReference>
<dbReference type="InterPro" id="IPR016024">
    <property type="entry name" value="ARM-type_fold"/>
</dbReference>
<comment type="caution">
    <text evidence="2">The sequence shown here is derived from an EMBL/GenBank/DDBJ whole genome shotgun (WGS) entry which is preliminary data.</text>
</comment>
<dbReference type="AlphaFoldDB" id="A0AAN9BWM4"/>
<evidence type="ECO:0000256" key="1">
    <source>
        <dbReference type="SAM" id="MobiDB-lite"/>
    </source>
</evidence>
<gene>
    <name evidence="2" type="ORF">V1264_011905</name>
</gene>
<dbReference type="Proteomes" id="UP001374579">
    <property type="component" value="Unassembled WGS sequence"/>
</dbReference>